<comment type="caution">
    <text evidence="3">The sequence shown here is derived from an EMBL/GenBank/DDBJ whole genome shotgun (WGS) entry which is preliminary data.</text>
</comment>
<organism evidence="3 4">
    <name type="scientific">Luteolibacter algae</name>
    <dbReference type="NCBI Taxonomy" id="454151"/>
    <lineage>
        <taxon>Bacteria</taxon>
        <taxon>Pseudomonadati</taxon>
        <taxon>Verrucomicrobiota</taxon>
        <taxon>Verrucomicrobiia</taxon>
        <taxon>Verrucomicrobiales</taxon>
        <taxon>Verrucomicrobiaceae</taxon>
        <taxon>Luteolibacter</taxon>
    </lineage>
</organism>
<protein>
    <submittedName>
        <fullName evidence="3">Uncharacterized protein</fullName>
    </submittedName>
</protein>
<evidence type="ECO:0000256" key="1">
    <source>
        <dbReference type="SAM" id="Phobius"/>
    </source>
</evidence>
<evidence type="ECO:0000256" key="2">
    <source>
        <dbReference type="SAM" id="SignalP"/>
    </source>
</evidence>
<keyword evidence="1" id="KW-0812">Transmembrane</keyword>
<keyword evidence="2" id="KW-0732">Signal</keyword>
<keyword evidence="1" id="KW-1133">Transmembrane helix</keyword>
<evidence type="ECO:0000313" key="4">
    <source>
        <dbReference type="Proteomes" id="UP001597375"/>
    </source>
</evidence>
<dbReference type="EMBL" id="JBHUIT010000008">
    <property type="protein sequence ID" value="MFD2256490.1"/>
    <property type="molecule type" value="Genomic_DNA"/>
</dbReference>
<feature type="signal peptide" evidence="2">
    <location>
        <begin position="1"/>
        <end position="23"/>
    </location>
</feature>
<evidence type="ECO:0000313" key="3">
    <source>
        <dbReference type="EMBL" id="MFD2256490.1"/>
    </source>
</evidence>
<keyword evidence="1" id="KW-0472">Membrane</keyword>
<sequence>MNFRSLGLISFFCLFGFSAAALTEPPLPSWNPEEHEKMLSDGWLAGSTLLTYEPLPEEKKADETPLEVEEPTPDELAEEVDENIVSEEYLSDYFAEKPANFIVDPQNLLSVKQQKDLSAFLNYHAGDSSIDMYVYVFGTDQEIPGDVREEEVVERLYSVGKPAVVLYYYLGAPQRSAMYLSPVITDAVSAAEQRRALQSSEIQAFDSVNSFDQLEAFLVQMSIRIYWMERMIEGTAVETMKTIPAGATARKFRVREQEDTSFVLPGWMKITLAAIISTIGGLLVISSLWMWLRSRQRFIFPDFEVEQRLGGSHAAGVGAVISFASSAVPPARQRDQVPDYMRRA</sequence>
<name>A0ABW5D6V5_9BACT</name>
<feature type="transmembrane region" description="Helical" evidence="1">
    <location>
        <begin position="270"/>
        <end position="292"/>
    </location>
</feature>
<keyword evidence="4" id="KW-1185">Reference proteome</keyword>
<accession>A0ABW5D6V5</accession>
<dbReference type="Proteomes" id="UP001597375">
    <property type="component" value="Unassembled WGS sequence"/>
</dbReference>
<feature type="chain" id="PRO_5046951925" evidence="2">
    <location>
        <begin position="24"/>
        <end position="344"/>
    </location>
</feature>
<reference evidence="4" key="1">
    <citation type="journal article" date="2019" name="Int. J. Syst. Evol. Microbiol.">
        <title>The Global Catalogue of Microorganisms (GCM) 10K type strain sequencing project: providing services to taxonomists for standard genome sequencing and annotation.</title>
        <authorList>
            <consortium name="The Broad Institute Genomics Platform"/>
            <consortium name="The Broad Institute Genome Sequencing Center for Infectious Disease"/>
            <person name="Wu L."/>
            <person name="Ma J."/>
        </authorList>
    </citation>
    <scope>NUCLEOTIDE SEQUENCE [LARGE SCALE GENOMIC DNA]</scope>
    <source>
        <strain evidence="4">CGMCC 4.7106</strain>
    </source>
</reference>
<proteinExistence type="predicted"/>
<dbReference type="RefSeq" id="WP_386819757.1">
    <property type="nucleotide sequence ID" value="NZ_JBHUIT010000008.1"/>
</dbReference>
<gene>
    <name evidence="3" type="ORF">ACFSSA_07375</name>
</gene>